<name>A0AA36AQI4_OCTVU</name>
<reference evidence="1" key="1">
    <citation type="submission" date="2023-08" db="EMBL/GenBank/DDBJ databases">
        <authorList>
            <person name="Alioto T."/>
            <person name="Alioto T."/>
            <person name="Gomez Garrido J."/>
        </authorList>
    </citation>
    <scope>NUCLEOTIDE SEQUENCE</scope>
</reference>
<dbReference type="Proteomes" id="UP001162480">
    <property type="component" value="Chromosome 3"/>
</dbReference>
<protein>
    <submittedName>
        <fullName evidence="1">Uncharacterized protein</fullName>
    </submittedName>
</protein>
<gene>
    <name evidence="1" type="ORF">OCTVUL_1B017875</name>
</gene>
<dbReference type="AlphaFoldDB" id="A0AA36AQI4"/>
<proteinExistence type="predicted"/>
<evidence type="ECO:0000313" key="2">
    <source>
        <dbReference type="Proteomes" id="UP001162480"/>
    </source>
</evidence>
<sequence>MKNTVGIRHLKSLLVNFLSRLHGFKDNMGMRCKNLLRLKLIEWNLLPYYIRLDSNDYTYSLEYFGIRIILQKGVLDTLES</sequence>
<evidence type="ECO:0000313" key="1">
    <source>
        <dbReference type="EMBL" id="CAI9718952.1"/>
    </source>
</evidence>
<organism evidence="1 2">
    <name type="scientific">Octopus vulgaris</name>
    <name type="common">Common octopus</name>
    <dbReference type="NCBI Taxonomy" id="6645"/>
    <lineage>
        <taxon>Eukaryota</taxon>
        <taxon>Metazoa</taxon>
        <taxon>Spiralia</taxon>
        <taxon>Lophotrochozoa</taxon>
        <taxon>Mollusca</taxon>
        <taxon>Cephalopoda</taxon>
        <taxon>Coleoidea</taxon>
        <taxon>Octopodiformes</taxon>
        <taxon>Octopoda</taxon>
        <taxon>Incirrata</taxon>
        <taxon>Octopodidae</taxon>
        <taxon>Octopus</taxon>
    </lineage>
</organism>
<dbReference type="EMBL" id="OX597816">
    <property type="protein sequence ID" value="CAI9718952.1"/>
    <property type="molecule type" value="Genomic_DNA"/>
</dbReference>
<accession>A0AA36AQI4</accession>
<keyword evidence="2" id="KW-1185">Reference proteome</keyword>